<keyword evidence="3" id="KW-1185">Reference proteome</keyword>
<evidence type="ECO:0000256" key="1">
    <source>
        <dbReference type="SAM" id="MobiDB-lite"/>
    </source>
</evidence>
<dbReference type="OrthoDB" id="6284373at2759"/>
<dbReference type="EMBL" id="VTPC01082824">
    <property type="protein sequence ID" value="KAF2887565.1"/>
    <property type="molecule type" value="Genomic_DNA"/>
</dbReference>
<name>A0A8K0G0Q6_IGNLU</name>
<accession>A0A8K0G0Q6</accession>
<organism evidence="2 3">
    <name type="scientific">Ignelater luminosus</name>
    <name type="common">Cucubano</name>
    <name type="synonym">Pyrophorus luminosus</name>
    <dbReference type="NCBI Taxonomy" id="2038154"/>
    <lineage>
        <taxon>Eukaryota</taxon>
        <taxon>Metazoa</taxon>
        <taxon>Ecdysozoa</taxon>
        <taxon>Arthropoda</taxon>
        <taxon>Hexapoda</taxon>
        <taxon>Insecta</taxon>
        <taxon>Pterygota</taxon>
        <taxon>Neoptera</taxon>
        <taxon>Endopterygota</taxon>
        <taxon>Coleoptera</taxon>
        <taxon>Polyphaga</taxon>
        <taxon>Elateriformia</taxon>
        <taxon>Elateroidea</taxon>
        <taxon>Elateridae</taxon>
        <taxon>Agrypninae</taxon>
        <taxon>Pyrophorini</taxon>
        <taxon>Ignelater</taxon>
    </lineage>
</organism>
<feature type="compositionally biased region" description="Basic and acidic residues" evidence="1">
    <location>
        <begin position="77"/>
        <end position="95"/>
    </location>
</feature>
<evidence type="ECO:0000313" key="2">
    <source>
        <dbReference type="EMBL" id="KAF2887565.1"/>
    </source>
</evidence>
<evidence type="ECO:0000313" key="3">
    <source>
        <dbReference type="Proteomes" id="UP000801492"/>
    </source>
</evidence>
<comment type="caution">
    <text evidence="2">The sequence shown here is derived from an EMBL/GenBank/DDBJ whole genome shotgun (WGS) entry which is preliminary data.</text>
</comment>
<dbReference type="Proteomes" id="UP000801492">
    <property type="component" value="Unassembled WGS sequence"/>
</dbReference>
<feature type="region of interest" description="Disordered" evidence="1">
    <location>
        <begin position="75"/>
        <end position="95"/>
    </location>
</feature>
<protein>
    <submittedName>
        <fullName evidence="2">Uncharacterized protein</fullName>
    </submittedName>
</protein>
<proteinExistence type="predicted"/>
<reference evidence="2" key="1">
    <citation type="submission" date="2019-08" db="EMBL/GenBank/DDBJ databases">
        <title>The genome of the North American firefly Photinus pyralis.</title>
        <authorList>
            <consortium name="Photinus pyralis genome working group"/>
            <person name="Fallon T.R."/>
            <person name="Sander Lower S.E."/>
            <person name="Weng J.-K."/>
        </authorList>
    </citation>
    <scope>NUCLEOTIDE SEQUENCE</scope>
    <source>
        <strain evidence="2">TRF0915ILg1</strain>
        <tissue evidence="2">Whole body</tissue>
    </source>
</reference>
<dbReference type="AlphaFoldDB" id="A0A8K0G0Q6"/>
<gene>
    <name evidence="2" type="ORF">ILUMI_18608</name>
</gene>
<sequence length="95" mass="10731">MFGTKIKSSIPGISKCRSVIFSAASKPEIKESMGGLTYSTPYKKFIKIKDKKLENIKFLVTQQQSDQEFYKILSDQSAEKPKGENALESDAKEYE</sequence>